<dbReference type="AlphaFoldDB" id="A0A6C0AMV9"/>
<accession>A0A6C0AMV9</accession>
<name>A0A6C0AMV9_9ZZZZ</name>
<organism evidence="1">
    <name type="scientific">viral metagenome</name>
    <dbReference type="NCBI Taxonomy" id="1070528"/>
    <lineage>
        <taxon>unclassified sequences</taxon>
        <taxon>metagenomes</taxon>
        <taxon>organismal metagenomes</taxon>
    </lineage>
</organism>
<protein>
    <submittedName>
        <fullName evidence="1">Uncharacterized protein</fullName>
    </submittedName>
</protein>
<evidence type="ECO:0000313" key="1">
    <source>
        <dbReference type="EMBL" id="QHS80833.1"/>
    </source>
</evidence>
<proteinExistence type="predicted"/>
<dbReference type="EMBL" id="MN740722">
    <property type="protein sequence ID" value="QHS80833.1"/>
    <property type="molecule type" value="Genomic_DNA"/>
</dbReference>
<sequence>MQTTYTNELKNRDHLTSFGECNITDRKPSLYEGGHLEFAGQTYSEHFVDAMKYSCKSFKASLFFFIHALIPDLFTQSGSKCVHELSDTIKDKYKKRIDQLNE</sequence>
<reference evidence="1" key="1">
    <citation type="journal article" date="2020" name="Nature">
        <title>Giant virus diversity and host interactions through global metagenomics.</title>
        <authorList>
            <person name="Schulz F."/>
            <person name="Roux S."/>
            <person name="Paez-Espino D."/>
            <person name="Jungbluth S."/>
            <person name="Walsh D.A."/>
            <person name="Denef V.J."/>
            <person name="McMahon K.D."/>
            <person name="Konstantinidis K.T."/>
            <person name="Eloe-Fadrosh E.A."/>
            <person name="Kyrpides N.C."/>
            <person name="Woyke T."/>
        </authorList>
    </citation>
    <scope>NUCLEOTIDE SEQUENCE</scope>
    <source>
        <strain evidence="1">GVMAG-S-1091796-13</strain>
    </source>
</reference>
<dbReference type="Pfam" id="PF19883">
    <property type="entry name" value="DUF6356"/>
    <property type="match status" value="1"/>
</dbReference>
<dbReference type="InterPro" id="IPR045936">
    <property type="entry name" value="DUF6356"/>
</dbReference>